<evidence type="ECO:0000313" key="9">
    <source>
        <dbReference type="EMBL" id="CAF4555720.1"/>
    </source>
</evidence>
<protein>
    <submittedName>
        <fullName evidence="7">Uncharacterized protein</fullName>
    </submittedName>
</protein>
<dbReference type="EMBL" id="CAJOBP010001365">
    <property type="protein sequence ID" value="CAF4278487.1"/>
    <property type="molecule type" value="Genomic_DNA"/>
</dbReference>
<keyword evidence="1" id="KW-0732">Signal</keyword>
<dbReference type="Proteomes" id="UP000663838">
    <property type="component" value="Unassembled WGS sequence"/>
</dbReference>
<dbReference type="EMBL" id="CAJOBS010000340">
    <property type="protein sequence ID" value="CAF4555720.1"/>
    <property type="molecule type" value="Genomic_DNA"/>
</dbReference>
<evidence type="ECO:0000256" key="1">
    <source>
        <dbReference type="SAM" id="SignalP"/>
    </source>
</evidence>
<dbReference type="Proteomes" id="UP000663825">
    <property type="component" value="Unassembled WGS sequence"/>
</dbReference>
<evidence type="ECO:0000313" key="5">
    <source>
        <dbReference type="EMBL" id="CAF4278487.1"/>
    </source>
</evidence>
<gene>
    <name evidence="3" type="ORF">GRG538_LOCUS7681</name>
    <name evidence="8" type="ORF">HFQ381_LOCUS25301</name>
    <name evidence="4" type="ORF">LUA448_LOCUS28877</name>
    <name evidence="7" type="ORF">QYT958_LOCUS1004</name>
    <name evidence="2" type="ORF">TIS948_LOCUS11050</name>
    <name evidence="9" type="ORF">TOA249_LOCUS7561</name>
    <name evidence="6" type="ORF">TSG867_LOCUS16196</name>
    <name evidence="5" type="ORF">UJA718_LOCUS11231</name>
</gene>
<dbReference type="AlphaFoldDB" id="A0A820SQP6"/>
<name>A0A820SQP6_9BILA</name>
<dbReference type="EMBL" id="CAJNXB010001558">
    <property type="protein sequence ID" value="CAF3175526.1"/>
    <property type="molecule type" value="Genomic_DNA"/>
</dbReference>
<dbReference type="OrthoDB" id="10225747at2759"/>
<evidence type="ECO:0000313" key="7">
    <source>
        <dbReference type="EMBL" id="CAF4455770.1"/>
    </source>
</evidence>
<accession>A0A820SQP6</accession>
<evidence type="ECO:0000313" key="10">
    <source>
        <dbReference type="Proteomes" id="UP000663848"/>
    </source>
</evidence>
<reference evidence="7" key="1">
    <citation type="submission" date="2021-02" db="EMBL/GenBank/DDBJ databases">
        <authorList>
            <person name="Nowell W R."/>
        </authorList>
    </citation>
    <scope>NUCLEOTIDE SEQUENCE</scope>
</reference>
<evidence type="ECO:0000313" key="11">
    <source>
        <dbReference type="Proteomes" id="UP000663873"/>
    </source>
</evidence>
<feature type="signal peptide" evidence="1">
    <location>
        <begin position="1"/>
        <end position="16"/>
    </location>
</feature>
<proteinExistence type="predicted"/>
<dbReference type="EMBL" id="CAJOBR010000051">
    <property type="protein sequence ID" value="CAF4455770.1"/>
    <property type="molecule type" value="Genomic_DNA"/>
</dbReference>
<dbReference type="EMBL" id="CAJOBQ010000978">
    <property type="protein sequence ID" value="CAF4441153.1"/>
    <property type="molecule type" value="Genomic_DNA"/>
</dbReference>
<keyword evidence="11" id="KW-1185">Reference proteome</keyword>
<sequence length="113" mass="13675">MLFKELCLVYIAIGLALVEYDKRRKIDIINRFNEIEKAVEEFKETAVNQRISMFGRYVYEDVEYTDKLRDDMKLLSIHMPEFMTPMQERLMHTKDKQFNKAIKNQFFILLQTL</sequence>
<dbReference type="Proteomes" id="UP000663872">
    <property type="component" value="Unassembled WGS sequence"/>
</dbReference>
<dbReference type="Proteomes" id="UP000663862">
    <property type="component" value="Unassembled WGS sequence"/>
</dbReference>
<dbReference type="EMBL" id="CAJNYT010000816">
    <property type="protein sequence ID" value="CAF3375300.1"/>
    <property type="molecule type" value="Genomic_DNA"/>
</dbReference>
<dbReference type="Proteomes" id="UP000663873">
    <property type="component" value="Unassembled WGS sequence"/>
</dbReference>
<evidence type="ECO:0000313" key="2">
    <source>
        <dbReference type="EMBL" id="CAF3175526.1"/>
    </source>
</evidence>
<dbReference type="Proteomes" id="UP000663848">
    <property type="component" value="Unassembled WGS sequence"/>
</dbReference>
<evidence type="ECO:0000313" key="3">
    <source>
        <dbReference type="EMBL" id="CAF3375300.1"/>
    </source>
</evidence>
<dbReference type="Proteomes" id="UP000663833">
    <property type="component" value="Unassembled WGS sequence"/>
</dbReference>
<dbReference type="EMBL" id="CAJOBO010002809">
    <property type="protein sequence ID" value="CAF4469063.1"/>
    <property type="molecule type" value="Genomic_DNA"/>
</dbReference>
<comment type="caution">
    <text evidence="7">The sequence shown here is derived from an EMBL/GenBank/DDBJ whole genome shotgun (WGS) entry which is preliminary data.</text>
</comment>
<dbReference type="EMBL" id="CAJNYD010004081">
    <property type="protein sequence ID" value="CAF3569464.1"/>
    <property type="molecule type" value="Genomic_DNA"/>
</dbReference>
<evidence type="ECO:0000313" key="8">
    <source>
        <dbReference type="EMBL" id="CAF4469063.1"/>
    </source>
</evidence>
<dbReference type="Proteomes" id="UP000663851">
    <property type="component" value="Unassembled WGS sequence"/>
</dbReference>
<organism evidence="7 10">
    <name type="scientific">Rotaria socialis</name>
    <dbReference type="NCBI Taxonomy" id="392032"/>
    <lineage>
        <taxon>Eukaryota</taxon>
        <taxon>Metazoa</taxon>
        <taxon>Spiralia</taxon>
        <taxon>Gnathifera</taxon>
        <taxon>Rotifera</taxon>
        <taxon>Eurotatoria</taxon>
        <taxon>Bdelloidea</taxon>
        <taxon>Philodinida</taxon>
        <taxon>Philodinidae</taxon>
        <taxon>Rotaria</taxon>
    </lineage>
</organism>
<evidence type="ECO:0000313" key="4">
    <source>
        <dbReference type="EMBL" id="CAF3569464.1"/>
    </source>
</evidence>
<feature type="chain" id="PRO_5035621760" evidence="1">
    <location>
        <begin position="17"/>
        <end position="113"/>
    </location>
</feature>
<evidence type="ECO:0000313" key="6">
    <source>
        <dbReference type="EMBL" id="CAF4441153.1"/>
    </source>
</evidence>